<evidence type="ECO:0000313" key="15">
    <source>
        <dbReference type="Proteomes" id="UP000588491"/>
    </source>
</evidence>
<evidence type="ECO:0000256" key="10">
    <source>
        <dbReference type="PROSITE-ProRule" id="PRU00284"/>
    </source>
</evidence>
<keyword evidence="6 11" id="KW-1133">Transmembrane helix</keyword>
<keyword evidence="4" id="KW-0145">Chemotaxis</keyword>
<dbReference type="PROSITE" id="PS50111">
    <property type="entry name" value="CHEMOTAXIS_TRANSDUC_2"/>
    <property type="match status" value="1"/>
</dbReference>
<dbReference type="Pfam" id="PF00015">
    <property type="entry name" value="MCPsignal"/>
    <property type="match status" value="1"/>
</dbReference>
<dbReference type="InterPro" id="IPR004089">
    <property type="entry name" value="MCPsignal_dom"/>
</dbReference>
<dbReference type="Pfam" id="PF00672">
    <property type="entry name" value="HAMP"/>
    <property type="match status" value="1"/>
</dbReference>
<keyword evidence="5 11" id="KW-0812">Transmembrane</keyword>
<feature type="domain" description="Methyl-accepting transducer" evidence="12">
    <location>
        <begin position="376"/>
        <end position="612"/>
    </location>
</feature>
<sequence length="662" mass="72478">MKKIKSLNRNLNLSTKLYIAFVLILIIPTLTVGYLSFQSAKHELSEKIMESTKENVKLLNSSIDNTISPKLHDADYLAEIITNELYDKNEDSPEALMTKLEQYKGLHPETDAVYLGTQDGKMYTSPALDLPADYDPRERTWFKQAMDSQEDKAIITSPYVDASSGEMVITITKKTKDGAGVIGIDLNLSKLEETTKEVEIGEKGYILLLDAEQTYVVSPVNETGSKVDEDFPNLYEKNSGEHPYINKGEKRTLSYLTNEQTGWKIVGSMLDTEIDNAVKPILQQSLLVMALSIIIGGAIIILIIRSLVKRLRDIQNKAQKISNGDLTEVIAIESNDEIGQLAQSFTTMQASLKTLLGTLQNHSFAVAATAEELNASAGQTSEASEQVATAIQHVAVSAEKQTEGVEANILSLNQIVSGTNNVLLNANEVLERTQTTIQKAEDGKSIVQKTVNQMNEIHHSVSDSNTVIISLNDRTKEIGAIVDVITDISNQTNLLALNAAIEAARAGESGKGFSVVADEVRKLAEQSQNSASQITEIIKAIQQDSIETVQTMSTVEKNVMKGLEISDEAINKFMEIYDNMNLISPQMIQVSSTLNDILSFAQETEKTAEVISDLAKNNAASSEEVAASTEEQLAAMEEISSSANTLASMTDELIQLIKKYKL</sequence>
<dbReference type="CDD" id="cd06225">
    <property type="entry name" value="HAMP"/>
    <property type="match status" value="1"/>
</dbReference>
<dbReference type="GO" id="GO:0005886">
    <property type="term" value="C:plasma membrane"/>
    <property type="evidence" value="ECO:0007669"/>
    <property type="project" value="UniProtKB-SubCell"/>
</dbReference>
<dbReference type="SUPFAM" id="SSF58104">
    <property type="entry name" value="Methyl-accepting chemotaxis protein (MCP) signaling domain"/>
    <property type="match status" value="1"/>
</dbReference>
<keyword evidence="15" id="KW-1185">Reference proteome</keyword>
<evidence type="ECO:0000256" key="3">
    <source>
        <dbReference type="ARBA" id="ARBA00022481"/>
    </source>
</evidence>
<evidence type="ECO:0000256" key="9">
    <source>
        <dbReference type="ARBA" id="ARBA00029447"/>
    </source>
</evidence>
<dbReference type="PANTHER" id="PTHR32089:SF114">
    <property type="entry name" value="METHYL-ACCEPTING CHEMOTAXIS PROTEIN MCPB"/>
    <property type="match status" value="1"/>
</dbReference>
<feature type="transmembrane region" description="Helical" evidence="11">
    <location>
        <begin position="17"/>
        <end position="37"/>
    </location>
</feature>
<keyword evidence="3" id="KW-0488">Methylation</keyword>
<organism evidence="14 15">
    <name type="scientific">Niallia alba</name>
    <dbReference type="NCBI Taxonomy" id="2729105"/>
    <lineage>
        <taxon>Bacteria</taxon>
        <taxon>Bacillati</taxon>
        <taxon>Bacillota</taxon>
        <taxon>Bacilli</taxon>
        <taxon>Bacillales</taxon>
        <taxon>Bacillaceae</taxon>
        <taxon>Niallia</taxon>
    </lineage>
</organism>
<gene>
    <name evidence="14" type="ORF">HHU08_08745</name>
</gene>
<dbReference type="RefSeq" id="WP_016200853.1">
    <property type="nucleotide sequence ID" value="NZ_JABBPK010000001.1"/>
</dbReference>
<dbReference type="SMART" id="SM00283">
    <property type="entry name" value="MA"/>
    <property type="match status" value="1"/>
</dbReference>
<dbReference type="GO" id="GO:0006935">
    <property type="term" value="P:chemotaxis"/>
    <property type="evidence" value="ECO:0007669"/>
    <property type="project" value="UniProtKB-KW"/>
</dbReference>
<proteinExistence type="inferred from homology"/>
<evidence type="ECO:0000259" key="12">
    <source>
        <dbReference type="PROSITE" id="PS50111"/>
    </source>
</evidence>
<keyword evidence="8 10" id="KW-0807">Transducer</keyword>
<dbReference type="Pfam" id="PF02743">
    <property type="entry name" value="dCache_1"/>
    <property type="match status" value="1"/>
</dbReference>
<dbReference type="Gene3D" id="3.30.450.20">
    <property type="entry name" value="PAS domain"/>
    <property type="match status" value="2"/>
</dbReference>
<comment type="caution">
    <text evidence="14">The sequence shown here is derived from an EMBL/GenBank/DDBJ whole genome shotgun (WGS) entry which is preliminary data.</text>
</comment>
<dbReference type="SUPFAM" id="SSF103190">
    <property type="entry name" value="Sensory domain-like"/>
    <property type="match status" value="1"/>
</dbReference>
<keyword evidence="2" id="KW-1003">Cell membrane</keyword>
<dbReference type="SMART" id="SM00304">
    <property type="entry name" value="HAMP"/>
    <property type="match status" value="1"/>
</dbReference>
<dbReference type="InterPro" id="IPR003660">
    <property type="entry name" value="HAMP_dom"/>
</dbReference>
<feature type="transmembrane region" description="Helical" evidence="11">
    <location>
        <begin position="286"/>
        <end position="308"/>
    </location>
</feature>
<evidence type="ECO:0000256" key="2">
    <source>
        <dbReference type="ARBA" id="ARBA00022475"/>
    </source>
</evidence>
<dbReference type="PROSITE" id="PS50885">
    <property type="entry name" value="HAMP"/>
    <property type="match status" value="1"/>
</dbReference>
<dbReference type="Gene3D" id="1.10.287.950">
    <property type="entry name" value="Methyl-accepting chemotaxis protein"/>
    <property type="match status" value="1"/>
</dbReference>
<accession>A0A7Y0K7A6</accession>
<dbReference type="Gene3D" id="1.10.8.500">
    <property type="entry name" value="HAMP domain in histidine kinase"/>
    <property type="match status" value="1"/>
</dbReference>
<dbReference type="CDD" id="cd18773">
    <property type="entry name" value="PDC1_HK_sensor"/>
    <property type="match status" value="1"/>
</dbReference>
<comment type="subcellular location">
    <subcellularLocation>
        <location evidence="1">Cell membrane</location>
        <topology evidence="1">Multi-pass membrane protein</topology>
    </subcellularLocation>
</comment>
<evidence type="ECO:0000256" key="8">
    <source>
        <dbReference type="ARBA" id="ARBA00023224"/>
    </source>
</evidence>
<evidence type="ECO:0000256" key="11">
    <source>
        <dbReference type="SAM" id="Phobius"/>
    </source>
</evidence>
<name>A0A7Y0K7A6_9BACI</name>
<dbReference type="AlphaFoldDB" id="A0A7Y0K7A6"/>
<feature type="domain" description="HAMP" evidence="13">
    <location>
        <begin position="305"/>
        <end position="357"/>
    </location>
</feature>
<evidence type="ECO:0000313" key="14">
    <source>
        <dbReference type="EMBL" id="NMO77080.1"/>
    </source>
</evidence>
<dbReference type="EMBL" id="JABBPK010000001">
    <property type="protein sequence ID" value="NMO77080.1"/>
    <property type="molecule type" value="Genomic_DNA"/>
</dbReference>
<evidence type="ECO:0000256" key="4">
    <source>
        <dbReference type="ARBA" id="ARBA00022500"/>
    </source>
</evidence>
<dbReference type="InterPro" id="IPR029151">
    <property type="entry name" value="Sensor-like_sf"/>
</dbReference>
<evidence type="ECO:0000256" key="5">
    <source>
        <dbReference type="ARBA" id="ARBA00022692"/>
    </source>
</evidence>
<reference evidence="14 15" key="1">
    <citation type="submission" date="2020-04" db="EMBL/GenBank/DDBJ databases">
        <title>Bacillus sp. UniB3 isolated from commercial digestive syrup.</title>
        <authorList>
            <person name="Thorat V."/>
            <person name="Kirdat K."/>
            <person name="Tiwarekar B."/>
            <person name="Yadav A."/>
        </authorList>
    </citation>
    <scope>NUCLEOTIDE SEQUENCE [LARGE SCALE GENOMIC DNA]</scope>
    <source>
        <strain evidence="14 15">UniB3</strain>
    </source>
</reference>
<dbReference type="InterPro" id="IPR033479">
    <property type="entry name" value="dCache_1"/>
</dbReference>
<comment type="similarity">
    <text evidence="9">Belongs to the methyl-accepting chemotaxis (MCP) protein family.</text>
</comment>
<dbReference type="PANTHER" id="PTHR32089">
    <property type="entry name" value="METHYL-ACCEPTING CHEMOTAXIS PROTEIN MCPB"/>
    <property type="match status" value="1"/>
</dbReference>
<protein>
    <submittedName>
        <fullName evidence="14">Methyl-accepting chemotaxis protein</fullName>
    </submittedName>
</protein>
<dbReference type="GO" id="GO:0007165">
    <property type="term" value="P:signal transduction"/>
    <property type="evidence" value="ECO:0007669"/>
    <property type="project" value="UniProtKB-KW"/>
</dbReference>
<evidence type="ECO:0000259" key="13">
    <source>
        <dbReference type="PROSITE" id="PS50885"/>
    </source>
</evidence>
<keyword evidence="7 11" id="KW-0472">Membrane</keyword>
<dbReference type="CDD" id="cd12912">
    <property type="entry name" value="PDC2_MCP_like"/>
    <property type="match status" value="1"/>
</dbReference>
<dbReference type="Proteomes" id="UP000588491">
    <property type="component" value="Unassembled WGS sequence"/>
</dbReference>
<dbReference type="CDD" id="cd11386">
    <property type="entry name" value="MCP_signal"/>
    <property type="match status" value="1"/>
</dbReference>
<evidence type="ECO:0000256" key="6">
    <source>
        <dbReference type="ARBA" id="ARBA00022989"/>
    </source>
</evidence>
<evidence type="ECO:0000256" key="7">
    <source>
        <dbReference type="ARBA" id="ARBA00023136"/>
    </source>
</evidence>
<evidence type="ECO:0000256" key="1">
    <source>
        <dbReference type="ARBA" id="ARBA00004651"/>
    </source>
</evidence>